<dbReference type="Proteomes" id="UP000664169">
    <property type="component" value="Unassembled WGS sequence"/>
</dbReference>
<keyword evidence="3" id="KW-1185">Reference proteome</keyword>
<evidence type="ECO:0000313" key="2">
    <source>
        <dbReference type="EMBL" id="CAF9919148.1"/>
    </source>
</evidence>
<sequence length="209" mass="23436">MDQATESRTLALTQSESKTVDENIKLLKRIEDIEAQHEDLRAQQEDLRAQQEDLRAQLEDLRAKIPAFKECTLPILHCLFLQHLKLFLWYLEYSLLGQRTFPCCYAIRFTISPDRRWSLECHSLASTSSPSLALAAVARLAASASALPALGNGRRGAGIVERTQFPNGYSMGYYGILYVRSNLEPLAFVLGVTIKLAFTSETSNEIIAL</sequence>
<name>A0A8H3IHQ2_9LECA</name>
<protein>
    <submittedName>
        <fullName evidence="2">Uncharacterized protein</fullName>
    </submittedName>
</protein>
<accession>A0A8H3IHQ2</accession>
<feature type="coiled-coil region" evidence="1">
    <location>
        <begin position="23"/>
        <end position="64"/>
    </location>
</feature>
<proteinExistence type="predicted"/>
<reference evidence="2" key="1">
    <citation type="submission" date="2021-03" db="EMBL/GenBank/DDBJ databases">
        <authorList>
            <person name="Tagirdzhanova G."/>
        </authorList>
    </citation>
    <scope>NUCLEOTIDE SEQUENCE</scope>
</reference>
<comment type="caution">
    <text evidence="2">The sequence shown here is derived from an EMBL/GenBank/DDBJ whole genome shotgun (WGS) entry which is preliminary data.</text>
</comment>
<dbReference type="EMBL" id="CAJPDQ010000014">
    <property type="protein sequence ID" value="CAF9919148.1"/>
    <property type="molecule type" value="Genomic_DNA"/>
</dbReference>
<evidence type="ECO:0000256" key="1">
    <source>
        <dbReference type="SAM" id="Coils"/>
    </source>
</evidence>
<dbReference type="AlphaFoldDB" id="A0A8H3IHQ2"/>
<keyword evidence="1" id="KW-0175">Coiled coil</keyword>
<organism evidence="2 3">
    <name type="scientific">Gomphillus americanus</name>
    <dbReference type="NCBI Taxonomy" id="1940652"/>
    <lineage>
        <taxon>Eukaryota</taxon>
        <taxon>Fungi</taxon>
        <taxon>Dikarya</taxon>
        <taxon>Ascomycota</taxon>
        <taxon>Pezizomycotina</taxon>
        <taxon>Lecanoromycetes</taxon>
        <taxon>OSLEUM clade</taxon>
        <taxon>Ostropomycetidae</taxon>
        <taxon>Ostropales</taxon>
        <taxon>Graphidaceae</taxon>
        <taxon>Gomphilloideae</taxon>
        <taxon>Gomphillus</taxon>
    </lineage>
</organism>
<gene>
    <name evidence="2" type="ORF">GOMPHAMPRED_001691</name>
</gene>
<evidence type="ECO:0000313" key="3">
    <source>
        <dbReference type="Proteomes" id="UP000664169"/>
    </source>
</evidence>